<dbReference type="Proteomes" id="UP001631969">
    <property type="component" value="Unassembled WGS sequence"/>
</dbReference>
<comment type="caution">
    <text evidence="1">The sequence shown here is derived from an EMBL/GenBank/DDBJ whole genome shotgun (WGS) entry which is preliminary data.</text>
</comment>
<gene>
    <name evidence="1" type="ORF">ACI1P1_21960</name>
</gene>
<sequence>MIFILGGVGIYNGIGQQVIPLNEDGFMAALCRRLMEAPSPGRASIAEEACLSGWTPAQILHFFDPNFEGIPLGNRS</sequence>
<evidence type="ECO:0000313" key="1">
    <source>
        <dbReference type="EMBL" id="MFM9330962.1"/>
    </source>
</evidence>
<reference evidence="1" key="1">
    <citation type="submission" date="2024-12" db="EMBL/GenBank/DDBJ databases">
        <authorList>
            <person name="Wu N."/>
        </authorList>
    </citation>
    <scope>NUCLEOTIDE SEQUENCE</scope>
    <source>
        <strain evidence="1">P15</strain>
    </source>
</reference>
<keyword evidence="2" id="KW-1185">Reference proteome</keyword>
<accession>A0ACC7P6I3</accession>
<evidence type="ECO:0000313" key="2">
    <source>
        <dbReference type="Proteomes" id="UP001631969"/>
    </source>
</evidence>
<dbReference type="EMBL" id="JBJURJ010000015">
    <property type="protein sequence ID" value="MFM9330962.1"/>
    <property type="molecule type" value="Genomic_DNA"/>
</dbReference>
<protein>
    <submittedName>
        <fullName evidence="1">Uncharacterized protein</fullName>
    </submittedName>
</protein>
<name>A0ACC7P6I3_9BACL</name>
<organism evidence="1 2">
    <name type="scientific">Paenibacillus mesotrionivorans</name>
    <dbReference type="NCBI Taxonomy" id="3160968"/>
    <lineage>
        <taxon>Bacteria</taxon>
        <taxon>Bacillati</taxon>
        <taxon>Bacillota</taxon>
        <taxon>Bacilli</taxon>
        <taxon>Bacillales</taxon>
        <taxon>Paenibacillaceae</taxon>
        <taxon>Paenibacillus</taxon>
    </lineage>
</organism>
<proteinExistence type="predicted"/>